<reference evidence="1 2" key="1">
    <citation type="submission" date="2018-02" db="EMBL/GenBank/DDBJ databases">
        <title>Comparative genomes isolates from brazilian mangrove.</title>
        <authorList>
            <person name="Araujo J.E."/>
            <person name="Taketani R.G."/>
            <person name="Silva M.C.P."/>
            <person name="Loureco M.V."/>
            <person name="Andreote F.D."/>
        </authorList>
    </citation>
    <scope>NUCLEOTIDE SEQUENCE [LARGE SCALE GENOMIC DNA]</scope>
    <source>
        <strain evidence="1 2">Hex-1 MGV</strain>
    </source>
</reference>
<comment type="caution">
    <text evidence="1">The sequence shown here is derived from an EMBL/GenBank/DDBJ whole genome shotgun (WGS) entry which is preliminary data.</text>
</comment>
<dbReference type="InterPro" id="IPR034660">
    <property type="entry name" value="DinB/YfiT-like"/>
</dbReference>
<evidence type="ECO:0000313" key="1">
    <source>
        <dbReference type="EMBL" id="PQO32807.1"/>
    </source>
</evidence>
<dbReference type="Pfam" id="PF07606">
    <property type="entry name" value="DUF1569"/>
    <property type="match status" value="1"/>
</dbReference>
<dbReference type="Gene3D" id="1.20.120.450">
    <property type="entry name" value="dinb family like domain"/>
    <property type="match status" value="1"/>
</dbReference>
<accession>A0A2S8FKX5</accession>
<sequence>MSFNRNGATDRLSRRHLHLQSFEDVLAEAKSLSRVGYHRVSKWSLGQICDHVSRFMDDSIDGFKSAPGFAPLVRPFLRMMYLGKVLRNERIPAKMPTLKELEPDEWTEDANALPQLEKAIARIQDPNVEFVASPAFGNLTAEQWRKVHLWHCQHHLEFLIPAARDAQANSSQG</sequence>
<dbReference type="Proteomes" id="UP000238322">
    <property type="component" value="Unassembled WGS sequence"/>
</dbReference>
<evidence type="ECO:0000313" key="2">
    <source>
        <dbReference type="Proteomes" id="UP000238322"/>
    </source>
</evidence>
<dbReference type="RefSeq" id="WP_105331819.1">
    <property type="nucleotide sequence ID" value="NZ_PUHY01000012.1"/>
</dbReference>
<name>A0A2S8FKX5_9BACT</name>
<evidence type="ECO:0008006" key="3">
    <source>
        <dbReference type="Google" id="ProtNLM"/>
    </source>
</evidence>
<gene>
    <name evidence="1" type="ORF">C5Y83_21720</name>
</gene>
<proteinExistence type="predicted"/>
<organism evidence="1 2">
    <name type="scientific">Blastopirellula marina</name>
    <dbReference type="NCBI Taxonomy" id="124"/>
    <lineage>
        <taxon>Bacteria</taxon>
        <taxon>Pseudomonadati</taxon>
        <taxon>Planctomycetota</taxon>
        <taxon>Planctomycetia</taxon>
        <taxon>Pirellulales</taxon>
        <taxon>Pirellulaceae</taxon>
        <taxon>Blastopirellula</taxon>
    </lineage>
</organism>
<dbReference type="AlphaFoldDB" id="A0A2S8FKX5"/>
<protein>
    <recommendedName>
        <fullName evidence="3">DUF1569 domain-containing protein</fullName>
    </recommendedName>
</protein>
<dbReference type="OrthoDB" id="282689at2"/>
<dbReference type="InterPro" id="IPR011463">
    <property type="entry name" value="DUF1569"/>
</dbReference>
<dbReference type="EMBL" id="PUHY01000012">
    <property type="protein sequence ID" value="PQO32807.1"/>
    <property type="molecule type" value="Genomic_DNA"/>
</dbReference>